<evidence type="ECO:0000313" key="2">
    <source>
        <dbReference type="Proteomes" id="UP000686327"/>
    </source>
</evidence>
<sequence length="75" mass="8506">MRNIQVREFQVDNDALGTLLRQAKNEVRKSAAAVFSIRLEALATHIANKGMDGKEAADLLRREAIRFENESQELH</sequence>
<dbReference type="InterPro" id="IPR020126">
    <property type="entry name" value="DUF2732"/>
</dbReference>
<evidence type="ECO:0000313" key="1">
    <source>
        <dbReference type="EMBL" id="MBU4680421.1"/>
    </source>
</evidence>
<dbReference type="EMBL" id="JAGRYU010000002">
    <property type="protein sequence ID" value="MBU4680421.1"/>
    <property type="molecule type" value="Genomic_DNA"/>
</dbReference>
<dbReference type="RefSeq" id="WP_216374150.1">
    <property type="nucleotide sequence ID" value="NZ_JAGRYT010000001.1"/>
</dbReference>
<accession>A0ABS6DB18</accession>
<keyword evidence="2" id="KW-1185">Reference proteome</keyword>
<dbReference type="Proteomes" id="UP000686327">
    <property type="component" value="Unassembled WGS sequence"/>
</dbReference>
<comment type="caution">
    <text evidence="1">The sequence shown here is derived from an EMBL/GenBank/DDBJ whole genome shotgun (WGS) entry which is preliminary data.</text>
</comment>
<name>A0ABS6DB18_9ENTR</name>
<dbReference type="Pfam" id="PF10809">
    <property type="entry name" value="DUF2732"/>
    <property type="match status" value="1"/>
</dbReference>
<reference evidence="2" key="1">
    <citation type="submission" date="2023-07" db="EMBL/GenBank/DDBJ databases">
        <title>Cedecea davisae an AmpC producer and its therapeutic implications.</title>
        <authorList>
            <person name="Notter J."/>
        </authorList>
    </citation>
    <scope>NUCLEOTIDE SEQUENCE [LARGE SCALE GENOMIC DNA]</scope>
    <source>
        <strain evidence="2">1</strain>
    </source>
</reference>
<protein>
    <submittedName>
        <fullName evidence="1">DUF2732 domain-containing protein</fullName>
    </submittedName>
</protein>
<proteinExistence type="predicted"/>
<gene>
    <name evidence="1" type="ORF">KC222_00135</name>
</gene>
<organism evidence="1 2">
    <name type="scientific">Cedecea davisae</name>
    <dbReference type="NCBI Taxonomy" id="158484"/>
    <lineage>
        <taxon>Bacteria</taxon>
        <taxon>Pseudomonadati</taxon>
        <taxon>Pseudomonadota</taxon>
        <taxon>Gammaproteobacteria</taxon>
        <taxon>Enterobacterales</taxon>
        <taxon>Enterobacteriaceae</taxon>
        <taxon>Cedecea</taxon>
    </lineage>
</organism>